<dbReference type="EMBL" id="JAAXOM010000001">
    <property type="protein sequence ID" value="NKX86107.1"/>
    <property type="molecule type" value="Genomic_DNA"/>
</dbReference>
<evidence type="ECO:0000313" key="1">
    <source>
        <dbReference type="EMBL" id="NKX86107.1"/>
    </source>
</evidence>
<reference evidence="1 2" key="1">
    <citation type="submission" date="2020-04" db="EMBL/GenBank/DDBJ databases">
        <title>MicrobeNet Type strains.</title>
        <authorList>
            <person name="Nicholson A.C."/>
        </authorList>
    </citation>
    <scope>NUCLEOTIDE SEQUENCE [LARGE SCALE GENOMIC DNA]</scope>
    <source>
        <strain evidence="1 2">DSM 44960</strain>
    </source>
</reference>
<name>A0A846W091_9NOCA</name>
<comment type="caution">
    <text evidence="1">The sequence shown here is derived from an EMBL/GenBank/DDBJ whole genome shotgun (WGS) entry which is preliminary data.</text>
</comment>
<proteinExistence type="predicted"/>
<accession>A0A846W091</accession>
<keyword evidence="2" id="KW-1185">Reference proteome</keyword>
<dbReference type="AlphaFoldDB" id="A0A846W091"/>
<evidence type="ECO:0000313" key="2">
    <source>
        <dbReference type="Proteomes" id="UP000572007"/>
    </source>
</evidence>
<dbReference type="RefSeq" id="WP_067638244.1">
    <property type="nucleotide sequence ID" value="NZ_JAAXOM010000001.1"/>
</dbReference>
<organism evidence="1 2">
    <name type="scientific">Nocardia coubleae</name>
    <dbReference type="NCBI Taxonomy" id="356147"/>
    <lineage>
        <taxon>Bacteria</taxon>
        <taxon>Bacillati</taxon>
        <taxon>Actinomycetota</taxon>
        <taxon>Actinomycetes</taxon>
        <taxon>Mycobacteriales</taxon>
        <taxon>Nocardiaceae</taxon>
        <taxon>Nocardia</taxon>
    </lineage>
</organism>
<protein>
    <submittedName>
        <fullName evidence="1">Uncharacterized protein</fullName>
    </submittedName>
</protein>
<gene>
    <name evidence="1" type="ORF">HGA10_02120</name>
</gene>
<sequence>MGAAHLEFVFELRAAVDASRAQHRELLDLLLGGLLGDRANQVFSLDELEAAGIERAVPIRYLPD</sequence>
<dbReference type="Proteomes" id="UP000572007">
    <property type="component" value="Unassembled WGS sequence"/>
</dbReference>